<name>A0A3A4JWD6_9NOCA</name>
<accession>A0A3A4JWD6</accession>
<dbReference type="Proteomes" id="UP000266677">
    <property type="component" value="Unassembled WGS sequence"/>
</dbReference>
<evidence type="ECO:0008006" key="4">
    <source>
        <dbReference type="Google" id="ProtNLM"/>
    </source>
</evidence>
<dbReference type="EMBL" id="QZFU01000019">
    <property type="protein sequence ID" value="RJO74829.1"/>
    <property type="molecule type" value="Genomic_DNA"/>
</dbReference>
<reference evidence="2 3" key="1">
    <citation type="submission" date="2018-09" db="EMBL/GenBank/DDBJ databases">
        <title>YIM PH21274 draft genome.</title>
        <authorList>
            <person name="Miao C."/>
        </authorList>
    </citation>
    <scope>NUCLEOTIDE SEQUENCE [LARGE SCALE GENOMIC DNA]</scope>
    <source>
        <strain evidence="2 3">YIM PH 21724</strain>
    </source>
</reference>
<keyword evidence="1" id="KW-0732">Signal</keyword>
<protein>
    <recommendedName>
        <fullName evidence="4">DUF732 domain-containing protein</fullName>
    </recommendedName>
</protein>
<gene>
    <name evidence="2" type="ORF">D5S18_15425</name>
</gene>
<organism evidence="2 3">
    <name type="scientific">Nocardia panacis</name>
    <dbReference type="NCBI Taxonomy" id="2340916"/>
    <lineage>
        <taxon>Bacteria</taxon>
        <taxon>Bacillati</taxon>
        <taxon>Actinomycetota</taxon>
        <taxon>Actinomycetes</taxon>
        <taxon>Mycobacteriales</taxon>
        <taxon>Nocardiaceae</taxon>
        <taxon>Nocardia</taxon>
    </lineage>
</organism>
<sequence>MRKSLSAAILTAVAFATVTLLPVAPAQAQSAACGRAIEEINAAVAAAGARLTPEVGAELSAKLFAIDAVGPDRATIETYALALVDEDLSLDMTDTTDAFNAACTH</sequence>
<keyword evidence="3" id="KW-1185">Reference proteome</keyword>
<dbReference type="RefSeq" id="WP_120041534.1">
    <property type="nucleotide sequence ID" value="NZ_QZFU01000019.1"/>
</dbReference>
<feature type="chain" id="PRO_5017209487" description="DUF732 domain-containing protein" evidence="1">
    <location>
        <begin position="29"/>
        <end position="105"/>
    </location>
</feature>
<feature type="signal peptide" evidence="1">
    <location>
        <begin position="1"/>
        <end position="28"/>
    </location>
</feature>
<proteinExistence type="predicted"/>
<comment type="caution">
    <text evidence="2">The sequence shown here is derived from an EMBL/GenBank/DDBJ whole genome shotgun (WGS) entry which is preliminary data.</text>
</comment>
<evidence type="ECO:0000313" key="3">
    <source>
        <dbReference type="Proteomes" id="UP000266677"/>
    </source>
</evidence>
<evidence type="ECO:0000313" key="2">
    <source>
        <dbReference type="EMBL" id="RJO74829.1"/>
    </source>
</evidence>
<evidence type="ECO:0000256" key="1">
    <source>
        <dbReference type="SAM" id="SignalP"/>
    </source>
</evidence>
<dbReference type="AlphaFoldDB" id="A0A3A4JWD6"/>